<reference evidence="2" key="1">
    <citation type="journal article" date="2015" name="Nature">
        <title>Complex archaea that bridge the gap between prokaryotes and eukaryotes.</title>
        <authorList>
            <person name="Spang A."/>
            <person name="Saw J.H."/>
            <person name="Jorgensen S.L."/>
            <person name="Zaremba-Niedzwiedzka K."/>
            <person name="Martijn J."/>
            <person name="Lind A.E."/>
            <person name="van Eijk R."/>
            <person name="Schleper C."/>
            <person name="Guy L."/>
            <person name="Ettema T.J."/>
        </authorList>
    </citation>
    <scope>NUCLEOTIDE SEQUENCE</scope>
</reference>
<proteinExistence type="predicted"/>
<sequence>MNKEKLIQEIKKVKKESNKLRQEIKELQQKTLTNIEWIDNELIAQRNLLGQFVVYRNVTDDKEKCALMDKEFNEPKQQEIRFQRQRDIFDSVEEMIASEQFDVSLTDDDIIYMEEVK</sequence>
<dbReference type="AlphaFoldDB" id="A0A0F8W2G1"/>
<keyword evidence="1" id="KW-0175">Coiled coil</keyword>
<comment type="caution">
    <text evidence="2">The sequence shown here is derived from an EMBL/GenBank/DDBJ whole genome shotgun (WGS) entry which is preliminary data.</text>
</comment>
<accession>A0A0F8W2G1</accession>
<name>A0A0F8W2G1_9ZZZZ</name>
<protein>
    <submittedName>
        <fullName evidence="2">Uncharacterized protein</fullName>
    </submittedName>
</protein>
<organism evidence="2">
    <name type="scientific">marine sediment metagenome</name>
    <dbReference type="NCBI Taxonomy" id="412755"/>
    <lineage>
        <taxon>unclassified sequences</taxon>
        <taxon>metagenomes</taxon>
        <taxon>ecological metagenomes</taxon>
    </lineage>
</organism>
<gene>
    <name evidence="2" type="ORF">LCGC14_2029380</name>
</gene>
<evidence type="ECO:0000256" key="1">
    <source>
        <dbReference type="SAM" id="Coils"/>
    </source>
</evidence>
<feature type="coiled-coil region" evidence="1">
    <location>
        <begin position="3"/>
        <end position="30"/>
    </location>
</feature>
<evidence type="ECO:0000313" key="2">
    <source>
        <dbReference type="EMBL" id="KKK42350.1"/>
    </source>
</evidence>
<dbReference type="EMBL" id="LAZR01070333">
    <property type="protein sequence ID" value="KKK42350.1"/>
    <property type="molecule type" value="Genomic_DNA"/>
</dbReference>